<dbReference type="Gene3D" id="1.20.920.20">
    <property type="match status" value="1"/>
</dbReference>
<protein>
    <recommendedName>
        <fullName evidence="4">GAF domain-containing protein</fullName>
    </recommendedName>
</protein>
<dbReference type="AlphaFoldDB" id="A0A0S4KI62"/>
<feature type="compositionally biased region" description="Acidic residues" evidence="1">
    <location>
        <begin position="836"/>
        <end position="854"/>
    </location>
</feature>
<feature type="compositionally biased region" description="Basic and acidic residues" evidence="1">
    <location>
        <begin position="206"/>
        <end position="262"/>
    </location>
</feature>
<name>A0A0S4KI62_BODSA</name>
<dbReference type="VEuPathDB" id="TriTrypDB:BSAL_78310"/>
<evidence type="ECO:0008006" key="4">
    <source>
        <dbReference type="Google" id="ProtNLM"/>
    </source>
</evidence>
<dbReference type="OrthoDB" id="249479at2759"/>
<feature type="region of interest" description="Disordered" evidence="1">
    <location>
        <begin position="826"/>
        <end position="854"/>
    </location>
</feature>
<dbReference type="InterPro" id="IPR029016">
    <property type="entry name" value="GAF-like_dom_sf"/>
</dbReference>
<dbReference type="PANTHER" id="PTHR46788">
    <property type="entry name" value="EF-HAND CALCIUM-BINDING DOMAIN-CONTAINING PROTEIN 5"/>
    <property type="match status" value="1"/>
</dbReference>
<evidence type="ECO:0000313" key="2">
    <source>
        <dbReference type="EMBL" id="CUI14200.1"/>
    </source>
</evidence>
<dbReference type="PANTHER" id="PTHR46788:SF1">
    <property type="entry name" value="EF-HAND CALCIUM-BINDING DOMAIN-CONTAINING PROTEIN 5"/>
    <property type="match status" value="1"/>
</dbReference>
<reference evidence="3" key="1">
    <citation type="submission" date="2015-09" db="EMBL/GenBank/DDBJ databases">
        <authorList>
            <consortium name="Pathogen Informatics"/>
        </authorList>
    </citation>
    <scope>NUCLEOTIDE SEQUENCE [LARGE SCALE GENOMIC DNA]</scope>
    <source>
        <strain evidence="3">Lake Konstanz</strain>
    </source>
</reference>
<dbReference type="Gene3D" id="3.30.450.40">
    <property type="match status" value="1"/>
</dbReference>
<evidence type="ECO:0000256" key="1">
    <source>
        <dbReference type="SAM" id="MobiDB-lite"/>
    </source>
</evidence>
<dbReference type="OMA" id="KWATETW"/>
<evidence type="ECO:0000313" key="3">
    <source>
        <dbReference type="Proteomes" id="UP000051952"/>
    </source>
</evidence>
<sequence>MERTHPSEYVYQLPRRNRGEVEHRDEVEDKQSLLNETWSTYASRQGYPSDRVYEEHTKWATETWAEFEERIVVRASNLDGYFKHQRALAAREVADREQSAVHSSNLVQSLMERENAIRNAKIASIHTLFVDFEERQKEKMRAERAVEENEEATYRDSLYSVEFEERSALEERFSSELQAVIDHLEARRKAQEEEERRLLEEQRRKADELRQMEEQKKRDAEAADKARREAEEEAKRAERKRREEERKNKAKAEREARAKQTRSETSADAPESETKPLPSPRLEKPDEVAATPAAPVPTVDVPIFAAVTGDSVSALLSSATLSLSVSGWSAFAVMVQGEQRSLVVAQSGASMGTSAAAALPNVGKLLSPGFTPLKLSRAGPAASLDEFVNDFAETISAPATDSRCTSFVEQTGSWTSLIVLPATPVVTDLTPVPKEGDTHTLIVVAAPNDDALLLHAEVVRAIAKHVATQLTPRLLQLLQVQRSKLLGQQALEWLSITTACKNCTFALSDNSKAPVSLTFVSATTSQQFVVGTTFTVEEETASAVGVSFALIQESIKTGQPEVAHISDIQDKSTNKVNGNAVRFFGEPKSGSLLLCPVMRPAHPGTGEVFGVLYIDTIGMDDKAFNKADEDIIRTTAVLLADLLTFKRDGDSASQVNSVKLALERDLFGDAPAIDSPILFLKHIWLKVNTDISQISANQLQELASYNHPPPIIPTTVSATLLVALGTNPKNLESWDDIRKRVKSSLVEKIINFDPSDPSKRKKAFYTRARKVTKGLSAHDVFTRGSYPASCFFTWTFVTILIRKTSDELRALYQGSAALTPLALVASPASADAPQQPDEEDETTIDDGKEDDAEL</sequence>
<organism evidence="2 3">
    <name type="scientific">Bodo saltans</name>
    <name type="common">Flagellated protozoan</name>
    <dbReference type="NCBI Taxonomy" id="75058"/>
    <lineage>
        <taxon>Eukaryota</taxon>
        <taxon>Discoba</taxon>
        <taxon>Euglenozoa</taxon>
        <taxon>Kinetoplastea</taxon>
        <taxon>Metakinetoplastina</taxon>
        <taxon>Eubodonida</taxon>
        <taxon>Bodonidae</taxon>
        <taxon>Bodo</taxon>
    </lineage>
</organism>
<accession>A0A0S4KI62</accession>
<keyword evidence="3" id="KW-1185">Reference proteome</keyword>
<feature type="region of interest" description="Disordered" evidence="1">
    <location>
        <begin position="206"/>
        <end position="288"/>
    </location>
</feature>
<proteinExistence type="predicted"/>
<dbReference type="EMBL" id="CYKH01000768">
    <property type="protein sequence ID" value="CUI14200.1"/>
    <property type="molecule type" value="Genomic_DNA"/>
</dbReference>
<gene>
    <name evidence="2" type="ORF">BSAL_78310</name>
</gene>
<dbReference type="Proteomes" id="UP000051952">
    <property type="component" value="Unassembled WGS sequence"/>
</dbReference>
<feature type="compositionally biased region" description="Low complexity" evidence="1">
    <location>
        <begin position="826"/>
        <end position="835"/>
    </location>
</feature>